<name>A0ABW1QZ99_9ACTN</name>
<sequence>MAEITNPLNYQSGSPVLVAVGRIQSPRRWHGSRIVRIRTDIGGGHRAGYAVTTKGTPHDGPLCRAMCSAIAPTGSVISDFWDDV</sequence>
<proteinExistence type="predicted"/>
<dbReference type="RefSeq" id="WP_128220043.1">
    <property type="nucleotide sequence ID" value="NZ_CP034929.1"/>
</dbReference>
<keyword evidence="2" id="KW-1185">Reference proteome</keyword>
<evidence type="ECO:0000313" key="1">
    <source>
        <dbReference type="EMBL" id="MFC6153660.1"/>
    </source>
</evidence>
<reference evidence="2" key="1">
    <citation type="journal article" date="2019" name="Int. J. Syst. Evol. Microbiol.">
        <title>The Global Catalogue of Microorganisms (GCM) 10K type strain sequencing project: providing services to taxonomists for standard genome sequencing and annotation.</title>
        <authorList>
            <consortium name="The Broad Institute Genomics Platform"/>
            <consortium name="The Broad Institute Genome Sequencing Center for Infectious Disease"/>
            <person name="Wu L."/>
            <person name="Ma J."/>
        </authorList>
    </citation>
    <scope>NUCLEOTIDE SEQUENCE [LARGE SCALE GENOMIC DNA]</scope>
    <source>
        <strain evidence="2">DFY28</strain>
    </source>
</reference>
<dbReference type="Proteomes" id="UP001596098">
    <property type="component" value="Unassembled WGS sequence"/>
</dbReference>
<organism evidence="1 2">
    <name type="scientific">Nocardioides yefusunii</name>
    <dbReference type="NCBI Taxonomy" id="2500546"/>
    <lineage>
        <taxon>Bacteria</taxon>
        <taxon>Bacillati</taxon>
        <taxon>Actinomycetota</taxon>
        <taxon>Actinomycetes</taxon>
        <taxon>Propionibacteriales</taxon>
        <taxon>Nocardioidaceae</taxon>
        <taxon>Nocardioides</taxon>
    </lineage>
</organism>
<dbReference type="EMBL" id="JBHSQI010000004">
    <property type="protein sequence ID" value="MFC6153660.1"/>
    <property type="molecule type" value="Genomic_DNA"/>
</dbReference>
<comment type="caution">
    <text evidence="1">The sequence shown here is derived from an EMBL/GenBank/DDBJ whole genome shotgun (WGS) entry which is preliminary data.</text>
</comment>
<gene>
    <name evidence="1" type="ORF">ACFPWU_08295</name>
</gene>
<evidence type="ECO:0000313" key="2">
    <source>
        <dbReference type="Proteomes" id="UP001596098"/>
    </source>
</evidence>
<protein>
    <submittedName>
        <fullName evidence="1">Uncharacterized protein</fullName>
    </submittedName>
</protein>
<accession>A0ABW1QZ99</accession>